<evidence type="ECO:0000256" key="1">
    <source>
        <dbReference type="ARBA" id="ARBA00022723"/>
    </source>
</evidence>
<dbReference type="SMART" id="SM01007">
    <property type="entry name" value="Aldolase_II"/>
    <property type="match status" value="1"/>
</dbReference>
<dbReference type="GO" id="GO:0016832">
    <property type="term" value="F:aldehyde-lyase activity"/>
    <property type="evidence" value="ECO:0007669"/>
    <property type="project" value="TreeGrafter"/>
</dbReference>
<evidence type="ECO:0000313" key="5">
    <source>
        <dbReference type="Proteomes" id="UP000295008"/>
    </source>
</evidence>
<keyword evidence="5" id="KW-1185">Reference proteome</keyword>
<dbReference type="SUPFAM" id="SSF53639">
    <property type="entry name" value="AraD/HMP-PK domain-like"/>
    <property type="match status" value="1"/>
</dbReference>
<dbReference type="GO" id="GO:0046872">
    <property type="term" value="F:metal ion binding"/>
    <property type="evidence" value="ECO:0007669"/>
    <property type="project" value="UniProtKB-KW"/>
</dbReference>
<comment type="caution">
    <text evidence="4">The sequence shown here is derived from an EMBL/GenBank/DDBJ whole genome shotgun (WGS) entry which is preliminary data.</text>
</comment>
<gene>
    <name evidence="4" type="ORF">EDC14_100117</name>
</gene>
<dbReference type="InterPro" id="IPR001303">
    <property type="entry name" value="Aldolase_II/adducin_N"/>
</dbReference>
<dbReference type="EMBL" id="SLUN01000001">
    <property type="protein sequence ID" value="TCL76737.1"/>
    <property type="molecule type" value="Genomic_DNA"/>
</dbReference>
<dbReference type="GO" id="GO:0005829">
    <property type="term" value="C:cytosol"/>
    <property type="evidence" value="ECO:0007669"/>
    <property type="project" value="TreeGrafter"/>
</dbReference>
<reference evidence="4 5" key="1">
    <citation type="submission" date="2019-03" db="EMBL/GenBank/DDBJ databases">
        <title>Genomic Encyclopedia of Type Strains, Phase IV (KMG-IV): sequencing the most valuable type-strain genomes for metagenomic binning, comparative biology and taxonomic classification.</title>
        <authorList>
            <person name="Goeker M."/>
        </authorList>
    </citation>
    <scope>NUCLEOTIDE SEQUENCE [LARGE SCALE GENOMIC DNA]</scope>
    <source>
        <strain evidence="4 5">LX-B</strain>
    </source>
</reference>
<sequence>MGLMSEKKQDLIVAAKRAYTRGIQTGSGGNISVRVPDHELMIVKPSGVSFIDCSEENLVVTDFRGNLVDGKYQPTREALLHGVLYQHLPEVGAVVHCHSPWSIGWSYSKRDLPALTYHAQLKFGCPVATLDIDAPVVPEEEMPRVLELFAKYPKLPAFLLVAHGVVALGKTAVDAEHVAEMVEETAQIAWLQQIGLKNGLIAG</sequence>
<dbReference type="GO" id="GO:0019323">
    <property type="term" value="P:pentose catabolic process"/>
    <property type="evidence" value="ECO:0007669"/>
    <property type="project" value="TreeGrafter"/>
</dbReference>
<dbReference type="AlphaFoldDB" id="A0A4V2QGR9"/>
<keyword evidence="2" id="KW-0456">Lyase</keyword>
<proteinExistence type="predicted"/>
<dbReference type="PANTHER" id="PTHR22789">
    <property type="entry name" value="FUCULOSE PHOSPHATE ALDOLASE"/>
    <property type="match status" value="1"/>
</dbReference>
<dbReference type="InterPro" id="IPR036409">
    <property type="entry name" value="Aldolase_II/adducin_N_sf"/>
</dbReference>
<dbReference type="Proteomes" id="UP000295008">
    <property type="component" value="Unassembled WGS sequence"/>
</dbReference>
<feature type="domain" description="Class II aldolase/adducin N-terminal" evidence="3">
    <location>
        <begin position="9"/>
        <end position="190"/>
    </location>
</feature>
<dbReference type="InterPro" id="IPR050197">
    <property type="entry name" value="Aldolase_class_II_sugar_metab"/>
</dbReference>
<dbReference type="Gene3D" id="3.40.225.10">
    <property type="entry name" value="Class II aldolase/adducin N-terminal domain"/>
    <property type="match status" value="1"/>
</dbReference>
<keyword evidence="1" id="KW-0479">Metal-binding</keyword>
<organism evidence="4 5">
    <name type="scientific">Hydrogenispora ethanolica</name>
    <dbReference type="NCBI Taxonomy" id="1082276"/>
    <lineage>
        <taxon>Bacteria</taxon>
        <taxon>Bacillati</taxon>
        <taxon>Bacillota</taxon>
        <taxon>Hydrogenispora</taxon>
    </lineage>
</organism>
<evidence type="ECO:0000256" key="2">
    <source>
        <dbReference type="ARBA" id="ARBA00023239"/>
    </source>
</evidence>
<name>A0A4V2QGR9_HYDET</name>
<evidence type="ECO:0000259" key="3">
    <source>
        <dbReference type="SMART" id="SM01007"/>
    </source>
</evidence>
<dbReference type="Pfam" id="PF00596">
    <property type="entry name" value="Aldolase_II"/>
    <property type="match status" value="1"/>
</dbReference>
<protein>
    <submittedName>
        <fullName evidence="4">L-ribulose-5-phosphate 4-epimerase</fullName>
    </submittedName>
</protein>
<dbReference type="PANTHER" id="PTHR22789:SF0">
    <property type="entry name" value="3-OXO-TETRONATE 4-PHOSPHATE DECARBOXYLASE-RELATED"/>
    <property type="match status" value="1"/>
</dbReference>
<accession>A0A4V2QGR9</accession>
<evidence type="ECO:0000313" key="4">
    <source>
        <dbReference type="EMBL" id="TCL76737.1"/>
    </source>
</evidence>